<keyword evidence="1" id="KW-1133">Transmembrane helix</keyword>
<dbReference type="InterPro" id="IPR006976">
    <property type="entry name" value="VanZ-like"/>
</dbReference>
<protein>
    <submittedName>
        <fullName evidence="3">VanZ family protein</fullName>
    </submittedName>
</protein>
<reference evidence="4" key="1">
    <citation type="journal article" date="2019" name="Int. J. Syst. Evol. Microbiol.">
        <title>The Global Catalogue of Microorganisms (GCM) 10K type strain sequencing project: providing services to taxonomists for standard genome sequencing and annotation.</title>
        <authorList>
            <consortium name="The Broad Institute Genomics Platform"/>
            <consortium name="The Broad Institute Genome Sequencing Center for Infectious Disease"/>
            <person name="Wu L."/>
            <person name="Ma J."/>
        </authorList>
    </citation>
    <scope>NUCLEOTIDE SEQUENCE [LARGE SCALE GENOMIC DNA]</scope>
    <source>
        <strain evidence="4">TISTR 2466</strain>
    </source>
</reference>
<comment type="caution">
    <text evidence="3">The sequence shown here is derived from an EMBL/GenBank/DDBJ whole genome shotgun (WGS) entry which is preliminary data.</text>
</comment>
<keyword evidence="4" id="KW-1185">Reference proteome</keyword>
<proteinExistence type="predicted"/>
<dbReference type="EMBL" id="JBHUMQ010000055">
    <property type="protein sequence ID" value="MFD2695847.1"/>
    <property type="molecule type" value="Genomic_DNA"/>
</dbReference>
<feature type="transmembrane region" description="Helical" evidence="1">
    <location>
        <begin position="6"/>
        <end position="27"/>
    </location>
</feature>
<feature type="transmembrane region" description="Helical" evidence="1">
    <location>
        <begin position="120"/>
        <end position="140"/>
    </location>
</feature>
<keyword evidence="1" id="KW-0812">Transmembrane</keyword>
<evidence type="ECO:0000259" key="2">
    <source>
        <dbReference type="Pfam" id="PF04892"/>
    </source>
</evidence>
<gene>
    <name evidence="3" type="ORF">ACFSUE_19775</name>
</gene>
<organism evidence="3 4">
    <name type="scientific">Sporolactobacillus shoreicorticis</name>
    <dbReference type="NCBI Taxonomy" id="1923877"/>
    <lineage>
        <taxon>Bacteria</taxon>
        <taxon>Bacillati</taxon>
        <taxon>Bacillota</taxon>
        <taxon>Bacilli</taxon>
        <taxon>Bacillales</taxon>
        <taxon>Sporolactobacillaceae</taxon>
        <taxon>Sporolactobacillus</taxon>
    </lineage>
</organism>
<feature type="domain" description="VanZ-like" evidence="2">
    <location>
        <begin position="45"/>
        <end position="174"/>
    </location>
</feature>
<keyword evidence="1" id="KW-0472">Membrane</keyword>
<dbReference type="PANTHER" id="PTHR36834:SF1">
    <property type="entry name" value="INTEGRAL MEMBRANE PROTEIN"/>
    <property type="match status" value="1"/>
</dbReference>
<evidence type="ECO:0000313" key="4">
    <source>
        <dbReference type="Proteomes" id="UP001597399"/>
    </source>
</evidence>
<feature type="transmembrane region" description="Helical" evidence="1">
    <location>
        <begin position="95"/>
        <end position="113"/>
    </location>
</feature>
<feature type="transmembrane region" description="Helical" evidence="1">
    <location>
        <begin position="152"/>
        <end position="171"/>
    </location>
</feature>
<sequence>MDHLLNPTIFDFFVTYSLLLATCLLFEKYVRRTLTYNRGVFLSLFIGYVMLTVLLTIQPMNVMERSIVGVNGALFNLEPFRMIILQMQSAQGHWLLMWGVCLPIPFMFFVGFITRGRFTWLGLVVIGMFASLAVELILYLMNGIPQFPKHLFDVDALILNGIGVFFGALLFRWMEAKQWMKDCISETMSTR</sequence>
<dbReference type="Pfam" id="PF04892">
    <property type="entry name" value="VanZ"/>
    <property type="match status" value="1"/>
</dbReference>
<accession>A0ABW5S897</accession>
<dbReference type="RefSeq" id="WP_253064408.1">
    <property type="nucleotide sequence ID" value="NZ_JAMXWM010000030.1"/>
</dbReference>
<dbReference type="Proteomes" id="UP001597399">
    <property type="component" value="Unassembled WGS sequence"/>
</dbReference>
<dbReference type="PANTHER" id="PTHR36834">
    <property type="entry name" value="MEMBRANE PROTEIN-RELATED"/>
    <property type="match status" value="1"/>
</dbReference>
<evidence type="ECO:0000313" key="3">
    <source>
        <dbReference type="EMBL" id="MFD2695847.1"/>
    </source>
</evidence>
<name>A0ABW5S897_9BACL</name>
<feature type="transmembrane region" description="Helical" evidence="1">
    <location>
        <begin position="39"/>
        <end position="57"/>
    </location>
</feature>
<evidence type="ECO:0000256" key="1">
    <source>
        <dbReference type="SAM" id="Phobius"/>
    </source>
</evidence>
<dbReference type="InterPro" id="IPR053150">
    <property type="entry name" value="Teicoplanin_resist-assoc"/>
</dbReference>